<comment type="caution">
    <text evidence="1">The sequence shown here is derived from an EMBL/GenBank/DDBJ whole genome shotgun (WGS) entry which is preliminary data.</text>
</comment>
<organism evidence="1 2">
    <name type="scientific">Amycolatopsis magusensis</name>
    <dbReference type="NCBI Taxonomy" id="882444"/>
    <lineage>
        <taxon>Bacteria</taxon>
        <taxon>Bacillati</taxon>
        <taxon>Actinomycetota</taxon>
        <taxon>Actinomycetes</taxon>
        <taxon>Pseudonocardiales</taxon>
        <taxon>Pseudonocardiaceae</taxon>
        <taxon>Amycolatopsis</taxon>
    </lineage>
</organism>
<evidence type="ECO:0000313" key="1">
    <source>
        <dbReference type="EMBL" id="MBP2187044.1"/>
    </source>
</evidence>
<accession>A0ABS4Q7H0</accession>
<keyword evidence="2" id="KW-1185">Reference proteome</keyword>
<evidence type="ECO:0000313" key="2">
    <source>
        <dbReference type="Proteomes" id="UP000741013"/>
    </source>
</evidence>
<protein>
    <submittedName>
        <fullName evidence="1">Uncharacterized protein</fullName>
    </submittedName>
</protein>
<gene>
    <name evidence="1" type="ORF">JOM49_008570</name>
</gene>
<dbReference type="EMBL" id="JAGGMS010000001">
    <property type="protein sequence ID" value="MBP2187044.1"/>
    <property type="molecule type" value="Genomic_DNA"/>
</dbReference>
<reference evidence="1 2" key="1">
    <citation type="submission" date="2021-03" db="EMBL/GenBank/DDBJ databases">
        <title>Sequencing the genomes of 1000 actinobacteria strains.</title>
        <authorList>
            <person name="Klenk H.-P."/>
        </authorList>
    </citation>
    <scope>NUCLEOTIDE SEQUENCE [LARGE SCALE GENOMIC DNA]</scope>
    <source>
        <strain evidence="1 2">DSM 45510</strain>
    </source>
</reference>
<dbReference type="Proteomes" id="UP000741013">
    <property type="component" value="Unassembled WGS sequence"/>
</dbReference>
<sequence length="70" mass="7312">MATKHSLAGQLGGALPAGIDALSEEEKALLGEVFGEARQRQSAELVRAVEDGLKYVPALLRGAVRRAVGL</sequence>
<name>A0ABS4Q7H0_9PSEU</name>
<proteinExistence type="predicted"/>
<dbReference type="RefSeq" id="WP_209670515.1">
    <property type="nucleotide sequence ID" value="NZ_JAGGMS010000001.1"/>
</dbReference>